<dbReference type="GO" id="GO:0003677">
    <property type="term" value="F:DNA binding"/>
    <property type="evidence" value="ECO:0007669"/>
    <property type="project" value="InterPro"/>
</dbReference>
<protein>
    <recommendedName>
        <fullName evidence="1">Transposase IS200-like domain-containing protein</fullName>
    </recommendedName>
</protein>
<evidence type="ECO:0000259" key="1">
    <source>
        <dbReference type="Pfam" id="PF01797"/>
    </source>
</evidence>
<organism evidence="2 3">
    <name type="scientific">Chryseobacterium hagamense</name>
    <dbReference type="NCBI Taxonomy" id="395935"/>
    <lineage>
        <taxon>Bacteria</taxon>
        <taxon>Pseudomonadati</taxon>
        <taxon>Bacteroidota</taxon>
        <taxon>Flavobacteriia</taxon>
        <taxon>Flavobacteriales</taxon>
        <taxon>Weeksellaceae</taxon>
        <taxon>Chryseobacterium group</taxon>
        <taxon>Chryseobacterium</taxon>
    </lineage>
</organism>
<dbReference type="GO" id="GO:0004803">
    <property type="term" value="F:transposase activity"/>
    <property type="evidence" value="ECO:0007669"/>
    <property type="project" value="InterPro"/>
</dbReference>
<gene>
    <name evidence="2" type="ORF">CHA01nite_09740</name>
</gene>
<dbReference type="SUPFAM" id="SSF143422">
    <property type="entry name" value="Transposase IS200-like"/>
    <property type="match status" value="1"/>
</dbReference>
<comment type="caution">
    <text evidence="2">The sequence shown here is derived from an EMBL/GenBank/DDBJ whole genome shotgun (WGS) entry which is preliminary data.</text>
</comment>
<dbReference type="InterPro" id="IPR002686">
    <property type="entry name" value="Transposase_17"/>
</dbReference>
<sequence length="84" mass="9901">MPNIYTQIYIQVVFATKGRDIKIKSNARNEIEKYIYGIFTAKKQKVLAIYANPDHIHIFFQLQKSADDDSGVNEDRENRINEFY</sequence>
<reference evidence="2 3" key="1">
    <citation type="submission" date="2019-07" db="EMBL/GenBank/DDBJ databases">
        <title>Whole genome shotgun sequence of Chryseobacterium hagamense NBRC 105253.</title>
        <authorList>
            <person name="Hosoyama A."/>
            <person name="Uohara A."/>
            <person name="Ohji S."/>
            <person name="Ichikawa N."/>
        </authorList>
    </citation>
    <scope>NUCLEOTIDE SEQUENCE [LARGE SCALE GENOMIC DNA]</scope>
    <source>
        <strain evidence="2 3">NBRC 105253</strain>
    </source>
</reference>
<dbReference type="Pfam" id="PF01797">
    <property type="entry name" value="Y1_Tnp"/>
    <property type="match status" value="1"/>
</dbReference>
<evidence type="ECO:0000313" key="3">
    <source>
        <dbReference type="Proteomes" id="UP000321863"/>
    </source>
</evidence>
<proteinExistence type="predicted"/>
<feature type="domain" description="Transposase IS200-like" evidence="1">
    <location>
        <begin position="6"/>
        <end position="66"/>
    </location>
</feature>
<dbReference type="InterPro" id="IPR036515">
    <property type="entry name" value="Transposase_17_sf"/>
</dbReference>
<name>A0A511YJ79_9FLAO</name>
<dbReference type="EMBL" id="BJYJ01000003">
    <property type="protein sequence ID" value="GEN75234.1"/>
    <property type="molecule type" value="Genomic_DNA"/>
</dbReference>
<dbReference type="Gene3D" id="3.30.70.1290">
    <property type="entry name" value="Transposase IS200-like"/>
    <property type="match status" value="1"/>
</dbReference>
<dbReference type="AlphaFoldDB" id="A0A511YJ79"/>
<keyword evidence="3" id="KW-1185">Reference proteome</keyword>
<dbReference type="Proteomes" id="UP000321863">
    <property type="component" value="Unassembled WGS sequence"/>
</dbReference>
<dbReference type="GO" id="GO:0006313">
    <property type="term" value="P:DNA transposition"/>
    <property type="evidence" value="ECO:0007669"/>
    <property type="project" value="InterPro"/>
</dbReference>
<dbReference type="RefSeq" id="WP_262712133.1">
    <property type="nucleotide sequence ID" value="NZ_BJYJ01000003.1"/>
</dbReference>
<evidence type="ECO:0000313" key="2">
    <source>
        <dbReference type="EMBL" id="GEN75234.1"/>
    </source>
</evidence>
<accession>A0A511YJ79</accession>